<dbReference type="AlphaFoldDB" id="A0A1Y5IQ15"/>
<feature type="region of interest" description="Disordered" evidence="2">
    <location>
        <begin position="164"/>
        <end position="197"/>
    </location>
</feature>
<feature type="domain" description="SAM" evidence="3">
    <location>
        <begin position="302"/>
        <end position="367"/>
    </location>
</feature>
<dbReference type="eggNOG" id="ENOG502QQP4">
    <property type="taxonomic scope" value="Eukaryota"/>
</dbReference>
<feature type="coiled-coil region" evidence="1">
    <location>
        <begin position="199"/>
        <end position="226"/>
    </location>
</feature>
<sequence>MVVMQETTPEGIVYSKIDYDDGDEEVLNLANEICECLDADEDGLVYRPRPSSRRAASAVPGALALEYQGGHENESVRQPISMEEVLEAMNRREAARGLYELSGEPHEAKETYRLGYMMGVRRASQKAADVIQTVLARVFPESDPMRSIFTREDLLKAIVDGTYEADPESDVEDEPAEEEANDPEELKEYDAPWPVDANIPTEQDVLDELEAMRAKAKAEREASTQSLEELGEGPKLVLKMKKRMRDAMETGGEEDALTNTVKVETALEVEDAPEDAPPEDATASATPLADQRRVALNKVVNVEYAGDKSVLRWLDTHGWGHFAGAFAWYGVTRRVLNHLTMTDFENMRVDAEFRSKMMQALDRRRKRNEKYRLNGT</sequence>
<organism evidence="4">
    <name type="scientific">Ostreococcus tauri</name>
    <name type="common">Marine green alga</name>
    <dbReference type="NCBI Taxonomy" id="70448"/>
    <lineage>
        <taxon>Eukaryota</taxon>
        <taxon>Viridiplantae</taxon>
        <taxon>Chlorophyta</taxon>
        <taxon>Mamiellophyceae</taxon>
        <taxon>Mamiellales</taxon>
        <taxon>Bathycoccaceae</taxon>
        <taxon>Ostreococcus</taxon>
    </lineage>
</organism>
<evidence type="ECO:0000256" key="1">
    <source>
        <dbReference type="SAM" id="Coils"/>
    </source>
</evidence>
<name>A0A1Y5IQ15_OSTTA</name>
<dbReference type="SUPFAM" id="SSF47769">
    <property type="entry name" value="SAM/Pointed domain"/>
    <property type="match status" value="1"/>
</dbReference>
<dbReference type="InterPro" id="IPR001660">
    <property type="entry name" value="SAM"/>
</dbReference>
<proteinExistence type="predicted"/>
<evidence type="ECO:0000259" key="3">
    <source>
        <dbReference type="SMART" id="SM00454"/>
    </source>
</evidence>
<gene>
    <name evidence="4" type="ORF">BE221DRAFT_188447</name>
</gene>
<dbReference type="SMART" id="SM00454">
    <property type="entry name" value="SAM"/>
    <property type="match status" value="1"/>
</dbReference>
<dbReference type="EMBL" id="KZ155771">
    <property type="protein sequence ID" value="OUS49202.1"/>
    <property type="molecule type" value="Genomic_DNA"/>
</dbReference>
<protein>
    <recommendedName>
        <fullName evidence="3">SAM domain-containing protein</fullName>
    </recommendedName>
</protein>
<reference evidence="4" key="1">
    <citation type="submission" date="2017-04" db="EMBL/GenBank/DDBJ databases">
        <title>Population genomics of picophytoplankton unveils novel chromosome hypervariability.</title>
        <authorList>
            <consortium name="DOE Joint Genome Institute"/>
            <person name="Blanc-Mathieu R."/>
            <person name="Krasovec M."/>
            <person name="Hebrard M."/>
            <person name="Yau S."/>
            <person name="Desgranges E."/>
            <person name="Martin J."/>
            <person name="Schackwitz W."/>
            <person name="Kuo A."/>
            <person name="Salin G."/>
            <person name="Donnadieu C."/>
            <person name="Desdevises Y."/>
            <person name="Sanchez-Ferandin S."/>
            <person name="Moreau H."/>
            <person name="Rivals E."/>
            <person name="Grigoriev I.V."/>
            <person name="Grimsley N."/>
            <person name="Eyre-Walker A."/>
            <person name="Piganeau G."/>
        </authorList>
    </citation>
    <scope>NUCLEOTIDE SEQUENCE [LARGE SCALE GENOMIC DNA]</scope>
    <source>
        <strain evidence="4">RCC 1115</strain>
    </source>
</reference>
<feature type="compositionally biased region" description="Acidic residues" evidence="2">
    <location>
        <begin position="164"/>
        <end position="183"/>
    </location>
</feature>
<evidence type="ECO:0000256" key="2">
    <source>
        <dbReference type="SAM" id="MobiDB-lite"/>
    </source>
</evidence>
<evidence type="ECO:0000313" key="4">
    <source>
        <dbReference type="EMBL" id="OUS49202.1"/>
    </source>
</evidence>
<keyword evidence="1" id="KW-0175">Coiled coil</keyword>
<dbReference type="InterPro" id="IPR013761">
    <property type="entry name" value="SAM/pointed_sf"/>
</dbReference>
<accession>A0A1Y5IQ15</accession>
<dbReference type="Proteomes" id="UP000195557">
    <property type="component" value="Unassembled WGS sequence"/>
</dbReference>